<dbReference type="AlphaFoldDB" id="A0A165HK36"/>
<dbReference type="PANTHER" id="PTHR44099:SF4">
    <property type="entry name" value="RABCONNECTIN-3B, ISOFORM A"/>
    <property type="match status" value="1"/>
</dbReference>
<dbReference type="InterPro" id="IPR015943">
    <property type="entry name" value="WD40/YVTN_repeat-like_dom_sf"/>
</dbReference>
<evidence type="ECO:0000313" key="2">
    <source>
        <dbReference type="Proteomes" id="UP000076842"/>
    </source>
</evidence>
<dbReference type="InterPro" id="IPR001680">
    <property type="entry name" value="WD40_rpt"/>
</dbReference>
<sequence length="751" mass="81443">MPAVMTSHLAEGRPTCLLRLDWDSLIIGFADGSIARTTLKDLLREGVNGRLRTVGKARLHGNIVFLHVLHQALLQQSIVVAGSDDGGVGIWSLPDLSLLAKQVVFSTPLVGVHPVEDGHAGLRNGLICLSSDGTVAFVNASSNYTFTSLVPCASAPLTKACFSADNLVFMYENGKARLWDVKTLELWRIVEKEKAEELMEGGGWDIIDTGNERVEISPLPIGEGPPTPLSLDSGIPLILDVKNLDLACKPDPVQNGASPAQQPDSLSKELDSVLPLVAGSFTYALDSDVDGLCDEQAAVPQRSVSLSGHAGSISQDTEHAVWETSPTATTFLLLSLVTVLRLCLTYDVFELHAGAIVASCVASLPEKVPGYQPPALDVLVRFWYDPSVEIQQAARLLFGAVLSQMADNDVIVMAEFWQRQLPCLQPDADQGSPACARALLICGNIAAERYALLSTSTLRDISKSISLYLHDEHCKYSILAIDLCSRGFHIWQQYIDAVETLRCLFKEATSFERSTLPAVGLQSRLAILQIASANTALFMTTVSLDILNAPTADHLKAIMLIVAFIVRKKPLVLYLSLPRLVDAVVKSLDPDSSSRDAVLQAATVILDQLVKTYPSVAFNGKVQRLAVGTIEGAVIMYDLKTATRLYVLEAHRKRVSACTFSPDGRRLVSVSLEESVVVVWKVGTSFSSLFNPGGPPRQGHAGSEPYKTIPFNVGDEGHMTVAASLEWITFEWPGERSARLKIRDSTFTFNT</sequence>
<dbReference type="SMART" id="SM00320">
    <property type="entry name" value="WD40"/>
    <property type="match status" value="3"/>
</dbReference>
<dbReference type="Gene3D" id="2.130.10.10">
    <property type="entry name" value="YVTN repeat-like/Quinoprotein amine dehydrogenase"/>
    <property type="match status" value="2"/>
</dbReference>
<dbReference type="InterPro" id="IPR011044">
    <property type="entry name" value="Quino_amine_DH_bsu"/>
</dbReference>
<dbReference type="Proteomes" id="UP000076842">
    <property type="component" value="Unassembled WGS sequence"/>
</dbReference>
<gene>
    <name evidence="1" type="ORF">CALCODRAFT_450260</name>
</gene>
<dbReference type="SUPFAM" id="SSF48371">
    <property type="entry name" value="ARM repeat"/>
    <property type="match status" value="1"/>
</dbReference>
<keyword evidence="2" id="KW-1185">Reference proteome</keyword>
<name>A0A165HK36_9BASI</name>
<proteinExistence type="predicted"/>
<dbReference type="SUPFAM" id="SSF50969">
    <property type="entry name" value="YVTN repeat-like/Quinoprotein amine dehydrogenase"/>
    <property type="match status" value="1"/>
</dbReference>
<dbReference type="GO" id="GO:0005737">
    <property type="term" value="C:cytoplasm"/>
    <property type="evidence" value="ECO:0007669"/>
    <property type="project" value="TreeGrafter"/>
</dbReference>
<dbReference type="Pfam" id="PF00400">
    <property type="entry name" value="WD40"/>
    <property type="match status" value="1"/>
</dbReference>
<evidence type="ECO:0000313" key="1">
    <source>
        <dbReference type="EMBL" id="KZT59398.1"/>
    </source>
</evidence>
<dbReference type="InterPro" id="IPR049916">
    <property type="entry name" value="WDR72-like"/>
</dbReference>
<protein>
    <submittedName>
        <fullName evidence="1">WD40 repeat-like protein</fullName>
    </submittedName>
</protein>
<dbReference type="PANTHER" id="PTHR44099">
    <property type="entry name" value="RABCONNECTIN-3B, ISOFORM A"/>
    <property type="match status" value="1"/>
</dbReference>
<accession>A0A165HK36</accession>
<dbReference type="STRING" id="1353952.A0A165HK36"/>
<dbReference type="EMBL" id="KV423941">
    <property type="protein sequence ID" value="KZT59398.1"/>
    <property type="molecule type" value="Genomic_DNA"/>
</dbReference>
<reference evidence="1 2" key="1">
    <citation type="journal article" date="2016" name="Mol. Biol. Evol.">
        <title>Comparative Genomics of Early-Diverging Mushroom-Forming Fungi Provides Insights into the Origins of Lignocellulose Decay Capabilities.</title>
        <authorList>
            <person name="Nagy L.G."/>
            <person name="Riley R."/>
            <person name="Tritt A."/>
            <person name="Adam C."/>
            <person name="Daum C."/>
            <person name="Floudas D."/>
            <person name="Sun H."/>
            <person name="Yadav J.S."/>
            <person name="Pangilinan J."/>
            <person name="Larsson K.H."/>
            <person name="Matsuura K."/>
            <person name="Barry K."/>
            <person name="Labutti K."/>
            <person name="Kuo R."/>
            <person name="Ohm R.A."/>
            <person name="Bhattacharya S.S."/>
            <person name="Shirouzu T."/>
            <person name="Yoshinaga Y."/>
            <person name="Martin F.M."/>
            <person name="Grigoriev I.V."/>
            <person name="Hibbett D.S."/>
        </authorList>
    </citation>
    <scope>NUCLEOTIDE SEQUENCE [LARGE SCALE GENOMIC DNA]</scope>
    <source>
        <strain evidence="1 2">HHB12733</strain>
    </source>
</reference>
<dbReference type="OrthoDB" id="338622at2759"/>
<dbReference type="InParanoid" id="A0A165HK36"/>
<organism evidence="1 2">
    <name type="scientific">Calocera cornea HHB12733</name>
    <dbReference type="NCBI Taxonomy" id="1353952"/>
    <lineage>
        <taxon>Eukaryota</taxon>
        <taxon>Fungi</taxon>
        <taxon>Dikarya</taxon>
        <taxon>Basidiomycota</taxon>
        <taxon>Agaricomycotina</taxon>
        <taxon>Dacrymycetes</taxon>
        <taxon>Dacrymycetales</taxon>
        <taxon>Dacrymycetaceae</taxon>
        <taxon>Calocera</taxon>
    </lineage>
</organism>
<dbReference type="InterPro" id="IPR016024">
    <property type="entry name" value="ARM-type_fold"/>
</dbReference>